<evidence type="ECO:0000256" key="1">
    <source>
        <dbReference type="ARBA" id="ARBA00022723"/>
    </source>
</evidence>
<dbReference type="GO" id="GO:0005524">
    <property type="term" value="F:ATP binding"/>
    <property type="evidence" value="ECO:0007669"/>
    <property type="project" value="UniProtKB-UniRule"/>
</dbReference>
<dbReference type="PANTHER" id="PTHR42961">
    <property type="entry name" value="IRON-SULFUR PROTEIN NUBPL"/>
    <property type="match status" value="1"/>
</dbReference>
<dbReference type="GO" id="GO:0016226">
    <property type="term" value="P:iron-sulfur cluster assembly"/>
    <property type="evidence" value="ECO:0007669"/>
    <property type="project" value="InterPro"/>
</dbReference>
<dbReference type="GO" id="GO:0051539">
    <property type="term" value="F:4 iron, 4 sulfur cluster binding"/>
    <property type="evidence" value="ECO:0007669"/>
    <property type="project" value="TreeGrafter"/>
</dbReference>
<keyword evidence="1 6" id="KW-0479">Metal-binding</keyword>
<dbReference type="AlphaFoldDB" id="A0A017H406"/>
<comment type="caution">
    <text evidence="7">The sequence shown here is derived from an EMBL/GenBank/DDBJ whole genome shotgun (WGS) entry which is preliminary data.</text>
</comment>
<dbReference type="InterPro" id="IPR033756">
    <property type="entry name" value="YlxH/NBP35"/>
</dbReference>
<dbReference type="RefSeq" id="WP_005958179.1">
    <property type="nucleotide sequence ID" value="NZ_AOJP01000020.1"/>
</dbReference>
<keyword evidence="5 6" id="KW-0411">Iron-sulfur</keyword>
<sequence length="274" mass="29701">MSGCSTCPSSSGCSTEKKATCGEKNANPLNQIKKVIGVMSGKGGVGKSTVTVLLAKELQTRGYKVGILDGDITGPSIPRLTGIREERAEAVSETEIFPVLTKEGIKVMSLNLLLEDENEPVVWRGPVVGNVVKQFWNDVIWGELDFLFIDMPPGTGDVALTVMQSLPLDGVVMVSVPQDMVSMIVAKAVNMTKKMNIPILGLVENMSYIVCPGCESIIHFHDNNGGRDSLQEMNLNLLGELPMKQEIAKMTQGDDSGIGMIFKEITDRFLKLLK</sequence>
<comment type="function">
    <text evidence="6">Binds and transfers iron-sulfur (Fe-S) clusters to target apoproteins. Can hydrolyze ATP.</text>
</comment>
<dbReference type="HAMAP" id="MF_02040">
    <property type="entry name" value="Mrp_NBP35"/>
    <property type="match status" value="1"/>
</dbReference>
<dbReference type="PANTHER" id="PTHR42961:SF2">
    <property type="entry name" value="IRON-SULFUR PROTEIN NUBPL"/>
    <property type="match status" value="1"/>
</dbReference>
<keyword evidence="6" id="KW-0378">Hydrolase</keyword>
<dbReference type="GO" id="GO:0016887">
    <property type="term" value="F:ATP hydrolysis activity"/>
    <property type="evidence" value="ECO:0007669"/>
    <property type="project" value="UniProtKB-UniRule"/>
</dbReference>
<evidence type="ECO:0000256" key="2">
    <source>
        <dbReference type="ARBA" id="ARBA00022741"/>
    </source>
</evidence>
<dbReference type="GO" id="GO:0140663">
    <property type="term" value="F:ATP-dependent FeS chaperone activity"/>
    <property type="evidence" value="ECO:0007669"/>
    <property type="project" value="InterPro"/>
</dbReference>
<evidence type="ECO:0000256" key="5">
    <source>
        <dbReference type="ARBA" id="ARBA00023014"/>
    </source>
</evidence>
<evidence type="ECO:0000313" key="8">
    <source>
        <dbReference type="Proteomes" id="UP000031184"/>
    </source>
</evidence>
<protein>
    <recommendedName>
        <fullName evidence="6">Iron-sulfur cluster carrier protein</fullName>
    </recommendedName>
</protein>
<dbReference type="InterPro" id="IPR027417">
    <property type="entry name" value="P-loop_NTPase"/>
</dbReference>
<comment type="similarity">
    <text evidence="6">Belongs to the Mrp/NBP35 ATP-binding proteins family.</text>
</comment>
<reference evidence="7 8" key="1">
    <citation type="submission" date="2013-08" db="EMBL/GenBank/DDBJ databases">
        <title>An opportunistic ruminal bacterium that causes liver abscesses in cattle.</title>
        <authorList>
            <person name="Benahmed F.H."/>
            <person name="Rasmussen M."/>
            <person name="Harbottle H."/>
            <person name="Soppet D."/>
            <person name="Nagaraja T.G."/>
            <person name="Davidson M."/>
        </authorList>
    </citation>
    <scope>NUCLEOTIDE SEQUENCE [LARGE SCALE GENOMIC DNA]</scope>
    <source>
        <strain evidence="7 8">B35</strain>
    </source>
</reference>
<dbReference type="CDD" id="cd02037">
    <property type="entry name" value="Mrp_NBP35"/>
    <property type="match status" value="1"/>
</dbReference>
<dbReference type="InterPro" id="IPR019591">
    <property type="entry name" value="Mrp/NBP35_ATP-bd"/>
</dbReference>
<accession>A0A017H406</accession>
<dbReference type="InterPro" id="IPR044304">
    <property type="entry name" value="NUBPL-like"/>
</dbReference>
<dbReference type="PATRIC" id="fig|1226633.4.peg.65"/>
<comment type="subunit">
    <text evidence="6">Homodimer.</text>
</comment>
<dbReference type="Pfam" id="PF10609">
    <property type="entry name" value="ParA"/>
    <property type="match status" value="1"/>
</dbReference>
<name>A0A017H406_9FUSO</name>
<evidence type="ECO:0000256" key="3">
    <source>
        <dbReference type="ARBA" id="ARBA00022840"/>
    </source>
</evidence>
<keyword evidence="3 6" id="KW-0067">ATP-binding</keyword>
<evidence type="ECO:0000313" key="7">
    <source>
        <dbReference type="EMBL" id="KID50309.1"/>
    </source>
</evidence>
<keyword evidence="2 6" id="KW-0547">Nucleotide-binding</keyword>
<evidence type="ECO:0000256" key="6">
    <source>
        <dbReference type="HAMAP-Rule" id="MF_02040"/>
    </source>
</evidence>
<evidence type="ECO:0000256" key="4">
    <source>
        <dbReference type="ARBA" id="ARBA00023004"/>
    </source>
</evidence>
<proteinExistence type="inferred from homology"/>
<gene>
    <name evidence="7" type="ORF">C095_00365</name>
</gene>
<dbReference type="FunFam" id="3.40.50.300:FF:001119">
    <property type="entry name" value="Iron-sulfur cluster carrier protein"/>
    <property type="match status" value="1"/>
</dbReference>
<organism evidence="7 8">
    <name type="scientific">Fusobacterium necrophorum subsp. funduliforme B35</name>
    <dbReference type="NCBI Taxonomy" id="1226633"/>
    <lineage>
        <taxon>Bacteria</taxon>
        <taxon>Fusobacteriati</taxon>
        <taxon>Fusobacteriota</taxon>
        <taxon>Fusobacteriia</taxon>
        <taxon>Fusobacteriales</taxon>
        <taxon>Fusobacteriaceae</taxon>
        <taxon>Fusobacterium</taxon>
    </lineage>
</organism>
<dbReference type="Gene3D" id="3.40.50.300">
    <property type="entry name" value="P-loop containing nucleotide triphosphate hydrolases"/>
    <property type="match status" value="1"/>
</dbReference>
<dbReference type="EMBL" id="AUZI01000005">
    <property type="protein sequence ID" value="KID50309.1"/>
    <property type="molecule type" value="Genomic_DNA"/>
</dbReference>
<dbReference type="Proteomes" id="UP000031184">
    <property type="component" value="Unassembled WGS sequence"/>
</dbReference>
<feature type="binding site" evidence="6">
    <location>
        <begin position="41"/>
        <end position="48"/>
    </location>
    <ligand>
        <name>ATP</name>
        <dbReference type="ChEBI" id="CHEBI:30616"/>
    </ligand>
</feature>
<dbReference type="SUPFAM" id="SSF52540">
    <property type="entry name" value="P-loop containing nucleoside triphosphate hydrolases"/>
    <property type="match status" value="1"/>
</dbReference>
<dbReference type="OrthoDB" id="9809679at2"/>
<keyword evidence="4 6" id="KW-0408">Iron</keyword>
<dbReference type="GO" id="GO:0046872">
    <property type="term" value="F:metal ion binding"/>
    <property type="evidence" value="ECO:0007669"/>
    <property type="project" value="UniProtKB-KW"/>
</dbReference>